<evidence type="ECO:0000313" key="1">
    <source>
        <dbReference type="EMBL" id="TNV76808.1"/>
    </source>
</evidence>
<gene>
    <name evidence="1" type="ORF">FGO68_gene16886</name>
</gene>
<reference evidence="1" key="1">
    <citation type="submission" date="2019-06" db="EMBL/GenBank/DDBJ databases">
        <authorList>
            <person name="Zheng W."/>
        </authorList>
    </citation>
    <scope>NUCLEOTIDE SEQUENCE</scope>
    <source>
        <strain evidence="1">QDHG01</strain>
    </source>
</reference>
<name>A0A8J8NKF2_HALGN</name>
<sequence>MLVLMSRLLMCKSFMREKIDPGAGFLAPRYPIEFDPSKDLNEIYLLSTTFPSDNNGEYSIFYIFQRPIIKRDVADIETAYKRLYTWEEFLRIRDSRFFSVKRTFDGLILTMFIKDTDEFVAFKKVYKRGKPTEKQIYKAYEEFREDTIQLIGLQIPIREDVIANIFE</sequence>
<dbReference type="OrthoDB" id="3349226at2759"/>
<evidence type="ECO:0000313" key="2">
    <source>
        <dbReference type="Proteomes" id="UP000785679"/>
    </source>
</evidence>
<organism evidence="1 2">
    <name type="scientific">Halteria grandinella</name>
    <dbReference type="NCBI Taxonomy" id="5974"/>
    <lineage>
        <taxon>Eukaryota</taxon>
        <taxon>Sar</taxon>
        <taxon>Alveolata</taxon>
        <taxon>Ciliophora</taxon>
        <taxon>Intramacronucleata</taxon>
        <taxon>Spirotrichea</taxon>
        <taxon>Stichotrichia</taxon>
        <taxon>Sporadotrichida</taxon>
        <taxon>Halteriidae</taxon>
        <taxon>Halteria</taxon>
    </lineage>
</organism>
<dbReference type="AlphaFoldDB" id="A0A8J8NKF2"/>
<protein>
    <submittedName>
        <fullName evidence="1">Uncharacterized protein</fullName>
    </submittedName>
</protein>
<dbReference type="Proteomes" id="UP000785679">
    <property type="component" value="Unassembled WGS sequence"/>
</dbReference>
<proteinExistence type="predicted"/>
<comment type="caution">
    <text evidence="1">The sequence shown here is derived from an EMBL/GenBank/DDBJ whole genome shotgun (WGS) entry which is preliminary data.</text>
</comment>
<dbReference type="EMBL" id="RRYP01012923">
    <property type="protein sequence ID" value="TNV76808.1"/>
    <property type="molecule type" value="Genomic_DNA"/>
</dbReference>
<keyword evidence="2" id="KW-1185">Reference proteome</keyword>
<accession>A0A8J8NKF2</accession>